<keyword evidence="1" id="KW-0812">Transmembrane</keyword>
<dbReference type="EMBL" id="CP021324">
    <property type="protein sequence ID" value="ARS64132.1"/>
    <property type="molecule type" value="Genomic_DNA"/>
</dbReference>
<keyword evidence="3" id="KW-1185">Reference proteome</keyword>
<dbReference type="AlphaFoldDB" id="A0A2Z2HJ24"/>
<organism evidence="2 3">
    <name type="scientific">Candidatus Nitrosomarinus catalinensis</name>
    <dbReference type="NCBI Taxonomy" id="1898749"/>
    <lineage>
        <taxon>Archaea</taxon>
        <taxon>Nitrososphaerota</taxon>
        <taxon>Nitrososphaeria</taxon>
        <taxon>Nitrosopumilales</taxon>
        <taxon>Nitrosopumilaceae</taxon>
        <taxon>Candidatus Nitrosomarinus</taxon>
    </lineage>
</organism>
<feature type="transmembrane region" description="Helical" evidence="1">
    <location>
        <begin position="6"/>
        <end position="27"/>
    </location>
</feature>
<keyword evidence="1" id="KW-1133">Transmembrane helix</keyword>
<accession>A0A2Z2HJ24</accession>
<evidence type="ECO:0000313" key="3">
    <source>
        <dbReference type="Proteomes" id="UP000249949"/>
    </source>
</evidence>
<protein>
    <submittedName>
        <fullName evidence="2">Uncharacterized protein</fullName>
    </submittedName>
</protein>
<proteinExistence type="predicted"/>
<evidence type="ECO:0000313" key="2">
    <source>
        <dbReference type="EMBL" id="ARS64132.1"/>
    </source>
</evidence>
<dbReference type="KEGG" id="nct:NMSP_0511"/>
<name>A0A2Z2HJ24_9ARCH</name>
<evidence type="ECO:0000256" key="1">
    <source>
        <dbReference type="SAM" id="Phobius"/>
    </source>
</evidence>
<dbReference type="Proteomes" id="UP000249949">
    <property type="component" value="Chromosome"/>
</dbReference>
<sequence>MDSTPLIMDMVTILSTASLGLLAVYVMRTTIKDKRKQYEDNPF</sequence>
<gene>
    <name evidence="2" type="ORF">NMSP_0511</name>
</gene>
<reference evidence="2 3" key="1">
    <citation type="journal article" date="2017" name="Environ. Microbiol.">
        <title>Genome and epigenome of a novel marine Thaumarchaeota strain suggest viral infection, phosphorothioation DNA modification and multiple restriction systems.</title>
        <authorList>
            <person name="Ahlgren N.A."/>
            <person name="Chen Y."/>
            <person name="Needham D.M."/>
            <person name="Parada A.E."/>
            <person name="Sachdeva R."/>
            <person name="Trinh V."/>
            <person name="Chen T."/>
            <person name="Fuhrman J.A."/>
        </authorList>
    </citation>
    <scope>NUCLEOTIDE SEQUENCE [LARGE SCALE GENOMIC DNA]</scope>
    <source>
        <strain evidence="2 3">SPOT01</strain>
    </source>
</reference>
<keyword evidence="1" id="KW-0472">Membrane</keyword>